<comment type="caution">
    <text evidence="3">The sequence shown here is derived from an EMBL/GenBank/DDBJ whole genome shotgun (WGS) entry which is preliminary data.</text>
</comment>
<dbReference type="Proteomes" id="UP001596233">
    <property type="component" value="Unassembled WGS sequence"/>
</dbReference>
<evidence type="ECO:0000313" key="4">
    <source>
        <dbReference type="Proteomes" id="UP001596233"/>
    </source>
</evidence>
<sequence length="248" mass="28375">MLHVRRLLIAAVLLSLILESQRALASSIQPPLEATQFAEQHFFQIVEDVVFADVPTEWGFKEEKGSITFSNLHPVYRINADFALGKSDHIYVEDQPIWIAVIFQDNQPVNAIGTEMLMDGSYGLSAIGYPPELPEGLLKLQDNQRILYDVPADEYYMLYEQDNTIQRLVFSQEPPSETNTQSIKEFQAMLEKRYENTNTMDLELDSSFRLIHDELSPTGRSNDFLVYIALALVIGALTWMLIRRSRSK</sequence>
<evidence type="ECO:0000313" key="3">
    <source>
        <dbReference type="EMBL" id="MFC6331753.1"/>
    </source>
</evidence>
<keyword evidence="2" id="KW-0732">Signal</keyword>
<organism evidence="3 4">
    <name type="scientific">Paenibacillus septentrionalis</name>
    <dbReference type="NCBI Taxonomy" id="429342"/>
    <lineage>
        <taxon>Bacteria</taxon>
        <taxon>Bacillati</taxon>
        <taxon>Bacillota</taxon>
        <taxon>Bacilli</taxon>
        <taxon>Bacillales</taxon>
        <taxon>Paenibacillaceae</taxon>
        <taxon>Paenibacillus</taxon>
    </lineage>
</organism>
<dbReference type="RefSeq" id="WP_379231313.1">
    <property type="nucleotide sequence ID" value="NZ_JBHSTE010000001.1"/>
</dbReference>
<gene>
    <name evidence="3" type="ORF">ACFP56_03895</name>
</gene>
<evidence type="ECO:0000256" key="2">
    <source>
        <dbReference type="SAM" id="SignalP"/>
    </source>
</evidence>
<name>A0ABW1V046_9BACL</name>
<keyword evidence="1" id="KW-0812">Transmembrane</keyword>
<accession>A0ABW1V046</accession>
<keyword evidence="1" id="KW-0472">Membrane</keyword>
<feature type="transmembrane region" description="Helical" evidence="1">
    <location>
        <begin position="224"/>
        <end position="242"/>
    </location>
</feature>
<protein>
    <submittedName>
        <fullName evidence="3">Uncharacterized protein</fullName>
    </submittedName>
</protein>
<keyword evidence="1" id="KW-1133">Transmembrane helix</keyword>
<reference evidence="4" key="1">
    <citation type="journal article" date="2019" name="Int. J. Syst. Evol. Microbiol.">
        <title>The Global Catalogue of Microorganisms (GCM) 10K type strain sequencing project: providing services to taxonomists for standard genome sequencing and annotation.</title>
        <authorList>
            <consortium name="The Broad Institute Genomics Platform"/>
            <consortium name="The Broad Institute Genome Sequencing Center for Infectious Disease"/>
            <person name="Wu L."/>
            <person name="Ma J."/>
        </authorList>
    </citation>
    <scope>NUCLEOTIDE SEQUENCE [LARGE SCALE GENOMIC DNA]</scope>
    <source>
        <strain evidence="4">PCU 280</strain>
    </source>
</reference>
<proteinExistence type="predicted"/>
<feature type="signal peptide" evidence="2">
    <location>
        <begin position="1"/>
        <end position="25"/>
    </location>
</feature>
<keyword evidence="4" id="KW-1185">Reference proteome</keyword>
<evidence type="ECO:0000256" key="1">
    <source>
        <dbReference type="SAM" id="Phobius"/>
    </source>
</evidence>
<feature type="chain" id="PRO_5046832519" evidence="2">
    <location>
        <begin position="26"/>
        <end position="248"/>
    </location>
</feature>
<dbReference type="EMBL" id="JBHSTE010000001">
    <property type="protein sequence ID" value="MFC6331753.1"/>
    <property type="molecule type" value="Genomic_DNA"/>
</dbReference>